<accession>A0A853B2K5</accession>
<dbReference type="AlphaFoldDB" id="A0A853B2K5"/>
<evidence type="ECO:0000313" key="2">
    <source>
        <dbReference type="Proteomes" id="UP000549616"/>
    </source>
</evidence>
<organism evidence="1 2">
    <name type="scientific">Amycolatopsis endophytica</name>
    <dbReference type="NCBI Taxonomy" id="860233"/>
    <lineage>
        <taxon>Bacteria</taxon>
        <taxon>Bacillati</taxon>
        <taxon>Actinomycetota</taxon>
        <taxon>Actinomycetes</taxon>
        <taxon>Pseudonocardiales</taxon>
        <taxon>Pseudonocardiaceae</taxon>
        <taxon>Amycolatopsis</taxon>
    </lineage>
</organism>
<name>A0A853B2K5_9PSEU</name>
<reference evidence="1 2" key="1">
    <citation type="submission" date="2020-07" db="EMBL/GenBank/DDBJ databases">
        <title>Sequencing the genomes of 1000 actinobacteria strains.</title>
        <authorList>
            <person name="Klenk H.-P."/>
        </authorList>
    </citation>
    <scope>NUCLEOTIDE SEQUENCE [LARGE SCALE GENOMIC DNA]</scope>
    <source>
        <strain evidence="1 2">DSM 104006</strain>
    </source>
</reference>
<sequence length="37" mass="4153">MYELGEDDMATVAIGPDEAVEVIQFGLVLTARRMVRR</sequence>
<protein>
    <submittedName>
        <fullName evidence="1">Uncharacterized protein</fullName>
    </submittedName>
</protein>
<gene>
    <name evidence="1" type="ORF">HNR02_002378</name>
</gene>
<dbReference type="Proteomes" id="UP000549616">
    <property type="component" value="Unassembled WGS sequence"/>
</dbReference>
<keyword evidence="2" id="KW-1185">Reference proteome</keyword>
<evidence type="ECO:0000313" key="1">
    <source>
        <dbReference type="EMBL" id="NYI89055.1"/>
    </source>
</evidence>
<comment type="caution">
    <text evidence="1">The sequence shown here is derived from an EMBL/GenBank/DDBJ whole genome shotgun (WGS) entry which is preliminary data.</text>
</comment>
<proteinExistence type="predicted"/>
<dbReference type="EMBL" id="JACCFK010000001">
    <property type="protein sequence ID" value="NYI89055.1"/>
    <property type="molecule type" value="Genomic_DNA"/>
</dbReference>